<dbReference type="AlphaFoldDB" id="S3CRC7"/>
<gene>
    <name evidence="1" type="ORF">GLAREA_09340</name>
</gene>
<name>S3CRC7_GLAL2</name>
<keyword evidence="2" id="KW-1185">Reference proteome</keyword>
<sequence>MDPRAMRVLWRELPAAWEIQRTITATDRVLFSSRAQFQKIHDISTVNEYVKEEEERWLFNKEKFAWAIKRGGRRFVEPDENPTAVRSVVGFWLFPAEALGAMAGDLSRTKKTFNLSGYWPELALSCLD</sequence>
<reference evidence="1 2" key="1">
    <citation type="journal article" date="2013" name="BMC Genomics">
        <title>Genomics-driven discovery of the pneumocandin biosynthetic gene cluster in the fungus Glarea lozoyensis.</title>
        <authorList>
            <person name="Chen L."/>
            <person name="Yue Q."/>
            <person name="Zhang X."/>
            <person name="Xiang M."/>
            <person name="Wang C."/>
            <person name="Li S."/>
            <person name="Che Y."/>
            <person name="Ortiz-Lopez F.J."/>
            <person name="Bills G.F."/>
            <person name="Liu X."/>
            <person name="An Z."/>
        </authorList>
    </citation>
    <scope>NUCLEOTIDE SEQUENCE [LARGE SCALE GENOMIC DNA]</scope>
    <source>
        <strain evidence="2">ATCC 20868 / MF5171</strain>
    </source>
</reference>
<dbReference type="RefSeq" id="XP_008084128.1">
    <property type="nucleotide sequence ID" value="XM_008085937.1"/>
</dbReference>
<accession>S3CRC7</accession>
<protein>
    <submittedName>
        <fullName evidence="1">Uncharacterized protein</fullName>
    </submittedName>
</protein>
<evidence type="ECO:0000313" key="2">
    <source>
        <dbReference type="Proteomes" id="UP000016922"/>
    </source>
</evidence>
<dbReference type="EMBL" id="KE145368">
    <property type="protein sequence ID" value="EPE28220.1"/>
    <property type="molecule type" value="Genomic_DNA"/>
</dbReference>
<dbReference type="GeneID" id="19468388"/>
<proteinExistence type="predicted"/>
<evidence type="ECO:0000313" key="1">
    <source>
        <dbReference type="EMBL" id="EPE28220.1"/>
    </source>
</evidence>
<dbReference type="Proteomes" id="UP000016922">
    <property type="component" value="Unassembled WGS sequence"/>
</dbReference>
<organism evidence="1 2">
    <name type="scientific">Glarea lozoyensis (strain ATCC 20868 / MF5171)</name>
    <dbReference type="NCBI Taxonomy" id="1116229"/>
    <lineage>
        <taxon>Eukaryota</taxon>
        <taxon>Fungi</taxon>
        <taxon>Dikarya</taxon>
        <taxon>Ascomycota</taxon>
        <taxon>Pezizomycotina</taxon>
        <taxon>Leotiomycetes</taxon>
        <taxon>Helotiales</taxon>
        <taxon>Helotiaceae</taxon>
        <taxon>Glarea</taxon>
    </lineage>
</organism>
<dbReference type="OrthoDB" id="3469466at2759"/>
<dbReference type="HOGENOM" id="CLU_1972013_0_0_1"/>
<dbReference type="KEGG" id="glz:GLAREA_09340"/>
<dbReference type="STRING" id="1116229.S3CRC7"/>